<feature type="signal peptide" evidence="1">
    <location>
        <begin position="1"/>
        <end position="25"/>
    </location>
</feature>
<dbReference type="VEuPathDB" id="FungiDB:PYU1_G011435"/>
<dbReference type="PANTHER" id="PTHR34737:SF2">
    <property type="entry name" value="EF-HAND DOMAIN-CONTAINING PROTEIN"/>
    <property type="match status" value="1"/>
</dbReference>
<reference evidence="4" key="2">
    <citation type="submission" date="2010-04" db="EMBL/GenBank/DDBJ databases">
        <authorList>
            <person name="Buell R."/>
            <person name="Hamilton J."/>
            <person name="Hostetler J."/>
        </authorList>
    </citation>
    <scope>NUCLEOTIDE SEQUENCE [LARGE SCALE GENOMIC DNA]</scope>
    <source>
        <strain evidence="4">DAOM:BR144</strain>
    </source>
</reference>
<evidence type="ECO:0000313" key="4">
    <source>
        <dbReference type="Proteomes" id="UP000019132"/>
    </source>
</evidence>
<dbReference type="InterPro" id="IPR055313">
    <property type="entry name" value="Temptin-like"/>
</dbReference>
<dbReference type="HOGENOM" id="CLU_1699070_0_0_1"/>
<proteinExistence type="predicted"/>
<accession>K3X2L1</accession>
<dbReference type="InterPro" id="IPR057626">
    <property type="entry name" value="S-S_Temptin"/>
</dbReference>
<evidence type="ECO:0000313" key="3">
    <source>
        <dbReference type="EnsemblProtists" id="PYU1_T011460"/>
    </source>
</evidence>
<dbReference type="EnsemblProtists" id="PYU1_T011460">
    <property type="protein sequence ID" value="PYU1_T011460"/>
    <property type="gene ID" value="PYU1_G011435"/>
</dbReference>
<reference evidence="4" key="1">
    <citation type="journal article" date="2010" name="Genome Biol.">
        <title>Genome sequence of the necrotrophic plant pathogen Pythium ultimum reveals original pathogenicity mechanisms and effector repertoire.</title>
        <authorList>
            <person name="Levesque C.A."/>
            <person name="Brouwer H."/>
            <person name="Cano L."/>
            <person name="Hamilton J.P."/>
            <person name="Holt C."/>
            <person name="Huitema E."/>
            <person name="Raffaele S."/>
            <person name="Robideau G.P."/>
            <person name="Thines M."/>
            <person name="Win J."/>
            <person name="Zerillo M.M."/>
            <person name="Beakes G.W."/>
            <person name="Boore J.L."/>
            <person name="Busam D."/>
            <person name="Dumas B."/>
            <person name="Ferriera S."/>
            <person name="Fuerstenberg S.I."/>
            <person name="Gachon C.M."/>
            <person name="Gaulin E."/>
            <person name="Govers F."/>
            <person name="Grenville-Briggs L."/>
            <person name="Horner N."/>
            <person name="Hostetler J."/>
            <person name="Jiang R.H."/>
            <person name="Johnson J."/>
            <person name="Krajaejun T."/>
            <person name="Lin H."/>
            <person name="Meijer H.J."/>
            <person name="Moore B."/>
            <person name="Morris P."/>
            <person name="Phuntmart V."/>
            <person name="Puiu D."/>
            <person name="Shetty J."/>
            <person name="Stajich J.E."/>
            <person name="Tripathy S."/>
            <person name="Wawra S."/>
            <person name="van West P."/>
            <person name="Whitty B.R."/>
            <person name="Coutinho P.M."/>
            <person name="Henrissat B."/>
            <person name="Martin F."/>
            <person name="Thomas P.D."/>
            <person name="Tyler B.M."/>
            <person name="De Vries R.P."/>
            <person name="Kamoun S."/>
            <person name="Yandell M."/>
            <person name="Tisserat N."/>
            <person name="Buell C.R."/>
        </authorList>
    </citation>
    <scope>NUCLEOTIDE SEQUENCE</scope>
    <source>
        <strain evidence="4">DAOM:BR144</strain>
    </source>
</reference>
<keyword evidence="4" id="KW-1185">Reference proteome</keyword>
<evidence type="ECO:0000256" key="1">
    <source>
        <dbReference type="SAM" id="SignalP"/>
    </source>
</evidence>
<name>K3X2L1_GLOUD</name>
<organism evidence="3 4">
    <name type="scientific">Globisporangium ultimum (strain ATCC 200006 / CBS 805.95 / DAOM BR144)</name>
    <name type="common">Pythium ultimum</name>
    <dbReference type="NCBI Taxonomy" id="431595"/>
    <lineage>
        <taxon>Eukaryota</taxon>
        <taxon>Sar</taxon>
        <taxon>Stramenopiles</taxon>
        <taxon>Oomycota</taxon>
        <taxon>Peronosporomycetes</taxon>
        <taxon>Pythiales</taxon>
        <taxon>Pythiaceae</taxon>
        <taxon>Globisporangium</taxon>
    </lineage>
</organism>
<dbReference type="EMBL" id="GL376571">
    <property type="status" value="NOT_ANNOTATED_CDS"/>
    <property type="molecule type" value="Genomic_DNA"/>
</dbReference>
<feature type="chain" id="PRO_5003868337" description="Temptin Cys/Cys disulfide domain-containing protein" evidence="1">
    <location>
        <begin position="26"/>
        <end position="155"/>
    </location>
</feature>
<evidence type="ECO:0000259" key="2">
    <source>
        <dbReference type="Pfam" id="PF24784"/>
    </source>
</evidence>
<feature type="domain" description="Temptin Cys/Cys disulfide" evidence="2">
    <location>
        <begin position="24"/>
        <end position="104"/>
    </location>
</feature>
<dbReference type="Pfam" id="PF24784">
    <property type="entry name" value="Temptin_C"/>
    <property type="match status" value="1"/>
</dbReference>
<dbReference type="PANTHER" id="PTHR34737">
    <property type="entry name" value="EF-HAND DOMAIN-CONTAINING PROTEIN"/>
    <property type="match status" value="1"/>
</dbReference>
<dbReference type="AlphaFoldDB" id="K3X2L1"/>
<keyword evidence="1" id="KW-0732">Signal</keyword>
<reference evidence="3" key="3">
    <citation type="submission" date="2015-02" db="UniProtKB">
        <authorList>
            <consortium name="EnsemblProtists"/>
        </authorList>
    </citation>
    <scope>IDENTIFICATION</scope>
    <source>
        <strain evidence="3">DAOM BR144</strain>
    </source>
</reference>
<protein>
    <recommendedName>
        <fullName evidence="2">Temptin Cys/Cys disulfide domain-containing protein</fullName>
    </recommendedName>
</protein>
<sequence length="155" mass="17016">MALRTLSRTLVVIVVLALHVAVCACVPMFLRRIPNGLLFKKTLGHVNGETYNPTSFASAFRRAGFQWTKALCKAEFPGKLAHPMTNGEAFGDPCCTWANGYGTEPQTIEPFTDTPTVRTVCENGDFDELEAEAEKKKKESGDEGDAMAAILNHMY</sequence>
<dbReference type="PROSITE" id="PS51257">
    <property type="entry name" value="PROKAR_LIPOPROTEIN"/>
    <property type="match status" value="1"/>
</dbReference>
<dbReference type="STRING" id="431595.K3X2L1"/>
<dbReference type="Proteomes" id="UP000019132">
    <property type="component" value="Unassembled WGS sequence"/>
</dbReference>
<dbReference type="InParanoid" id="K3X2L1"/>